<dbReference type="Proteomes" id="UP000236754">
    <property type="component" value="Unassembled WGS sequence"/>
</dbReference>
<evidence type="ECO:0000256" key="3">
    <source>
        <dbReference type="SAM" id="MobiDB-lite"/>
    </source>
</evidence>
<keyword evidence="2" id="KW-0624">Polysaccharide degradation</keyword>
<dbReference type="SUPFAM" id="SSF49265">
    <property type="entry name" value="Fibronectin type III"/>
    <property type="match status" value="1"/>
</dbReference>
<evidence type="ECO:0000313" key="5">
    <source>
        <dbReference type="EMBL" id="SEG53160.1"/>
    </source>
</evidence>
<keyword evidence="1" id="KW-0378">Hydrolase</keyword>
<name>A0A1H6AY05_9ACTN</name>
<evidence type="ECO:0000313" key="6">
    <source>
        <dbReference type="Proteomes" id="UP000236754"/>
    </source>
</evidence>
<organism evidence="5 6">
    <name type="scientific">Actinacidiphila yanglinensis</name>
    <dbReference type="NCBI Taxonomy" id="310779"/>
    <lineage>
        <taxon>Bacteria</taxon>
        <taxon>Bacillati</taxon>
        <taxon>Actinomycetota</taxon>
        <taxon>Actinomycetes</taxon>
        <taxon>Kitasatosporales</taxon>
        <taxon>Streptomycetaceae</taxon>
        <taxon>Actinacidiphila</taxon>
    </lineage>
</organism>
<dbReference type="GO" id="GO:0016798">
    <property type="term" value="F:hydrolase activity, acting on glycosyl bonds"/>
    <property type="evidence" value="ECO:0007669"/>
    <property type="project" value="UniProtKB-KW"/>
</dbReference>
<dbReference type="CDD" id="cd00063">
    <property type="entry name" value="FN3"/>
    <property type="match status" value="1"/>
</dbReference>
<feature type="domain" description="Fibronectin type-III" evidence="4">
    <location>
        <begin position="1115"/>
        <end position="1205"/>
    </location>
</feature>
<dbReference type="InterPro" id="IPR036116">
    <property type="entry name" value="FN3_sf"/>
</dbReference>
<dbReference type="Gene3D" id="2.60.40.10">
    <property type="entry name" value="Immunoglobulins"/>
    <property type="match status" value="2"/>
</dbReference>
<dbReference type="OrthoDB" id="4309433at2"/>
<dbReference type="PROSITE" id="PS50853">
    <property type="entry name" value="FN3"/>
    <property type="match status" value="1"/>
</dbReference>
<dbReference type="InterPro" id="IPR003961">
    <property type="entry name" value="FN3_dom"/>
</dbReference>
<keyword evidence="1" id="KW-0326">Glycosidase</keyword>
<keyword evidence="2" id="KW-0119">Carbohydrate metabolism</keyword>
<accession>A0A1H6AY05</accession>
<feature type="region of interest" description="Disordered" evidence="3">
    <location>
        <begin position="1328"/>
        <end position="1360"/>
    </location>
</feature>
<proteinExistence type="predicted"/>
<dbReference type="RefSeq" id="WP_103886350.1">
    <property type="nucleotide sequence ID" value="NZ_FNVU01000006.1"/>
</dbReference>
<reference evidence="5 6" key="1">
    <citation type="submission" date="2016-10" db="EMBL/GenBank/DDBJ databases">
        <authorList>
            <person name="de Groot N.N."/>
        </authorList>
    </citation>
    <scope>NUCLEOTIDE SEQUENCE [LARGE SCALE GENOMIC DNA]</scope>
    <source>
        <strain evidence="5 6">CGMCC 4.2023</strain>
    </source>
</reference>
<keyword evidence="6" id="KW-1185">Reference proteome</keyword>
<dbReference type="EMBL" id="FNVU01000006">
    <property type="protein sequence ID" value="SEG53160.1"/>
    <property type="molecule type" value="Genomic_DNA"/>
</dbReference>
<dbReference type="InterPro" id="IPR013783">
    <property type="entry name" value="Ig-like_fold"/>
</dbReference>
<dbReference type="GO" id="GO:0000272">
    <property type="term" value="P:polysaccharide catabolic process"/>
    <property type="evidence" value="ECO:0007669"/>
    <property type="project" value="UniProtKB-KW"/>
</dbReference>
<evidence type="ECO:0000259" key="4">
    <source>
        <dbReference type="PROSITE" id="PS50853"/>
    </source>
</evidence>
<evidence type="ECO:0000256" key="2">
    <source>
        <dbReference type="ARBA" id="ARBA00023326"/>
    </source>
</evidence>
<protein>
    <recommendedName>
        <fullName evidence="4">Fibronectin type-III domain-containing protein</fullName>
    </recommendedName>
</protein>
<sequence>MTARVTEWPAGGEEVRFLLRDPLAHPEFSWPRTLLHYPVRWAAPAVRAEQLRLLDGTGAPVPFQLARVVRFPGEPDAGGGAEAGDAAGAGEHLAAATVCFFADLPPGGQHAFTLRADPALPLAAPDPPVTVTHEGDGADIVVDGGPLRVRLPSPRRSTTADVPGPIRRLDRGRGWVGRSVLRAGAERLQRLDVQRVEDGPLFVTHRLDYRFTGGARYTATVRVLQGCDFVELAEEATRFDAAGAAWELNWEGCAPTHRFSSAWPFSQDAADHAAPGSPERYHWLGIDEPIVVGDSGEDPSFSGPGGRERPRERMAFTVGPYAPSYAWGVRPHAAFWDRDGGDAMGVFIRDHAGWDDHEYAGWASADTLQIRFRHDGVLHWTWPLRTGTRSTGIAFHDHARDLEVLRDQRGIAHQSTYVRHLHHWQGTLSLDRVKDWRLTYSGKRPEPLCQEGEFAGPEEFVDALLHGPEGPRLIANGVNDLAGYLNIGQRPLYDRLLDGYDRFADRLDARQRERVDALLLLTGYVSAGEEIGPLRRMLGGHPNFLADGKAALACLAWLFPEHEAAGEWLDRFEKFCELSGVFHTRPALPSRRARPGRWTESLSTYVWAYLRPAAQGNFLGRQADGRNRMATPEMAALGDWLVNALTAPVDVTGTGELRRLHPAQGAHAFWPRRPPVEMRLLAEALHRFRPLVAEHLMWGSDPTARRLDSPPDAPDPWHVTVRSEGNRGTNPRLRSAKYTGYGVTLRADVDRPSEVAVFLQQVDPGPNYRWGIADGNGNGHLYYYAGGRSYSGHGPEDAGDRRVPDATFATSCAVWKDGAFRGIGGHTLDRPMYDLGGAQYAEIVPDPDGPVGALHLGRSVLLVGSDYLVTYDAVAPGQRMVWTWSVLTEATGHDANSYGHLPEEMPFIHVVRGVREDGALDGTFATGITRGVRLEGSADGSGGSTLAVVSHRDDLGVAPASSTPWGVTVRTPHSLDHVFRHQAATHYEPRQVEFAGDDGLRFTGTAGAIRLFDDGRRELTLFHGSAVGTADVLLTTEDPDLGISLGYRDPGAISGVYDAPGDSAVTLHLPGGLGDGARFHIDGAAPPPLAASHDTLRMALPRGRHRWEVTAGRPEPMPPQVVRTETVPGGAVVHFIPVAAADGYLLELSADGGLTWTAAGETTGGPGRLDGLADGATYHVRVSAWNADRRGAPGADYPVHATSRAPDPPDGLRLRLGAGTVTATWGEVLGAARYRLYRRRRGDAGYEEVFAGTAFEFVDQVPGTVPAPGDPGEAVPARAPVHEYAVAAENGNGLGPLSPATDTDPGSWRHWYPPVELAFRRHHTYNQPPYAAASATPPPYDEQQAPARLPDHTGGRERAW</sequence>
<evidence type="ECO:0000256" key="1">
    <source>
        <dbReference type="ARBA" id="ARBA00023295"/>
    </source>
</evidence>
<feature type="compositionally biased region" description="Basic and acidic residues" evidence="3">
    <location>
        <begin position="1349"/>
        <end position="1360"/>
    </location>
</feature>
<gene>
    <name evidence="5" type="ORF">SAMN05216223_10645</name>
</gene>
<feature type="region of interest" description="Disordered" evidence="3">
    <location>
        <begin position="707"/>
        <end position="734"/>
    </location>
</feature>